<proteinExistence type="predicted"/>
<evidence type="ECO:0000313" key="3">
    <source>
        <dbReference type="Proteomes" id="UP001375240"/>
    </source>
</evidence>
<feature type="region of interest" description="Disordered" evidence="1">
    <location>
        <begin position="764"/>
        <end position="823"/>
    </location>
</feature>
<dbReference type="AlphaFoldDB" id="A0AAV9UD21"/>
<feature type="compositionally biased region" description="Basic and acidic residues" evidence="1">
    <location>
        <begin position="545"/>
        <end position="561"/>
    </location>
</feature>
<accession>A0AAV9UD21</accession>
<dbReference type="Proteomes" id="UP001375240">
    <property type="component" value="Unassembled WGS sequence"/>
</dbReference>
<dbReference type="EMBL" id="JAVHNQ010000009">
    <property type="protein sequence ID" value="KAK6338704.1"/>
    <property type="molecule type" value="Genomic_DNA"/>
</dbReference>
<feature type="region of interest" description="Disordered" evidence="1">
    <location>
        <begin position="491"/>
        <end position="569"/>
    </location>
</feature>
<comment type="caution">
    <text evidence="2">The sequence shown here is derived from an EMBL/GenBank/DDBJ whole genome shotgun (WGS) entry which is preliminary data.</text>
</comment>
<protein>
    <submittedName>
        <fullName evidence="2">Uncharacterized protein</fullName>
    </submittedName>
</protein>
<organism evidence="2 3">
    <name type="scientific">Orbilia brochopaga</name>
    <dbReference type="NCBI Taxonomy" id="3140254"/>
    <lineage>
        <taxon>Eukaryota</taxon>
        <taxon>Fungi</taxon>
        <taxon>Dikarya</taxon>
        <taxon>Ascomycota</taxon>
        <taxon>Pezizomycotina</taxon>
        <taxon>Orbiliomycetes</taxon>
        <taxon>Orbiliales</taxon>
        <taxon>Orbiliaceae</taxon>
        <taxon>Orbilia</taxon>
    </lineage>
</organism>
<evidence type="ECO:0000256" key="1">
    <source>
        <dbReference type="SAM" id="MobiDB-lite"/>
    </source>
</evidence>
<evidence type="ECO:0000313" key="2">
    <source>
        <dbReference type="EMBL" id="KAK6338704.1"/>
    </source>
</evidence>
<reference evidence="2 3" key="1">
    <citation type="submission" date="2019-10" db="EMBL/GenBank/DDBJ databases">
        <authorList>
            <person name="Palmer J.M."/>
        </authorList>
    </citation>
    <scope>NUCLEOTIDE SEQUENCE [LARGE SCALE GENOMIC DNA]</scope>
    <source>
        <strain evidence="2 3">TWF696</strain>
    </source>
</reference>
<feature type="region of interest" description="Disordered" evidence="1">
    <location>
        <begin position="671"/>
        <end position="712"/>
    </location>
</feature>
<name>A0AAV9UD21_9PEZI</name>
<feature type="compositionally biased region" description="Acidic residues" evidence="1">
    <location>
        <begin position="685"/>
        <end position="695"/>
    </location>
</feature>
<sequence>MASTMPLEPAYDGSTTVVVDDAKIQPFDIDHWLQIYGGNGFADAFVAYLPDGKPFRARVSTSGPCSIVNIDWWLKNVHGKTFPWIGQQKITIGDESMLSLDPSCRAHLYPGHFKDQKDGSNIPRPRTLGRNTWLSDAEYEEYCRHLSPGADAVPLEGFAFSILPLIVAGRTHFVPVMISPMKFPVGQVGNNEYSQTEQPTAPEPGDYLDGIIHINTFSELGIKTGFSGGDSLHGKLIVSTRMPDFEFVPHPQTTETVIRLEIMGAADITDKGVKPVEAKSCAVFVCGPDSMYNKVWETPLDGLETPIGAAHRATIYGILHAMETALSCKKKYGYHYNRAVVCANSYEIIRDLKQWNERLHVDTVADVEKRYNKLADVWGKCFLLLQRARHRTGFIFEFVLLPSHRQQVMGEMVRKYIEQEAPVTGPRSDSETYVVVSDITQPTAQVLIKLALQPRCLNSDVQSSEPSERIILRNDVMNVLPKGFLVKIGGGEPQNPHLRPPMLAVASPSPRRKRKAVEPTASPPPCHIQPPKSRTYPPKKSSKLHRGDSPTKQEKSEDKRSAVQTNAVQDYNDRVQAAAAQDYDILADHQFNSLKQLKAYLAEAIRNCATEEDRQAMADNWWALPEALKREFEAPATLTGPLLDDETMMKNIQATLEDEDDAYEYLSDFSCAATPSPSPPQSVMELDESSDEDVPEFTRSRSVSPFDLAEGCPGTPRDYIGEGDGHSLEVQAAEEDCQEDCQQADEPKEEEVCRVEPPVHVGFGDENCGPDTVILTPRWHPTKSPSKSPSKRRKTGKTVDGEDNADFTMKLRPRSSKMLNTME</sequence>
<keyword evidence="3" id="KW-1185">Reference proteome</keyword>
<gene>
    <name evidence="2" type="ORF">TWF696_009516</name>
</gene>